<dbReference type="InterPro" id="IPR025827">
    <property type="entry name" value="Zn_ribbon_recom_dom"/>
</dbReference>
<name>A0A2M7DEF9_9BACT</name>
<organism evidence="4 5">
    <name type="scientific">bacterium (Candidatus Gribaldobacteria) CG02_land_8_20_14_3_00_41_15</name>
    <dbReference type="NCBI Taxonomy" id="2014270"/>
    <lineage>
        <taxon>Bacteria</taxon>
        <taxon>Candidatus Gribaldobacteria</taxon>
    </lineage>
</organism>
<dbReference type="EMBL" id="PETV01000032">
    <property type="protein sequence ID" value="PIV47244.1"/>
    <property type="molecule type" value="Genomic_DNA"/>
</dbReference>
<dbReference type="Proteomes" id="UP000229030">
    <property type="component" value="Unassembled WGS sequence"/>
</dbReference>
<dbReference type="Pfam" id="PF07508">
    <property type="entry name" value="Recombinase"/>
    <property type="match status" value="1"/>
</dbReference>
<dbReference type="PROSITE" id="PS51736">
    <property type="entry name" value="RECOMBINASES_3"/>
    <property type="match status" value="1"/>
</dbReference>
<dbReference type="InterPro" id="IPR006119">
    <property type="entry name" value="Resolv_N"/>
</dbReference>
<protein>
    <recommendedName>
        <fullName evidence="6">Recombinase domain-containing protein</fullName>
    </recommendedName>
</protein>
<feature type="domain" description="Resolvase/invertase-type recombinase catalytic" evidence="2">
    <location>
        <begin position="10"/>
        <end position="162"/>
    </location>
</feature>
<dbReference type="GO" id="GO:0000150">
    <property type="term" value="F:DNA strand exchange activity"/>
    <property type="evidence" value="ECO:0007669"/>
    <property type="project" value="InterPro"/>
</dbReference>
<evidence type="ECO:0000313" key="4">
    <source>
        <dbReference type="EMBL" id="PIV47244.1"/>
    </source>
</evidence>
<gene>
    <name evidence="4" type="ORF">COS21_01025</name>
</gene>
<dbReference type="CDD" id="cd00338">
    <property type="entry name" value="Ser_Recombinase"/>
    <property type="match status" value="1"/>
</dbReference>
<dbReference type="InterPro" id="IPR038109">
    <property type="entry name" value="DNA_bind_recomb_sf"/>
</dbReference>
<dbReference type="PANTHER" id="PTHR30461:SF23">
    <property type="entry name" value="DNA RECOMBINASE-RELATED"/>
    <property type="match status" value="1"/>
</dbReference>
<dbReference type="InterPro" id="IPR036162">
    <property type="entry name" value="Resolvase-like_N_sf"/>
</dbReference>
<evidence type="ECO:0000259" key="2">
    <source>
        <dbReference type="PROSITE" id="PS51736"/>
    </source>
</evidence>
<comment type="caution">
    <text evidence="4">The sequence shown here is derived from an EMBL/GenBank/DDBJ whole genome shotgun (WGS) entry which is preliminary data.</text>
</comment>
<dbReference type="PROSITE" id="PS51737">
    <property type="entry name" value="RECOMBINASE_DNA_BIND"/>
    <property type="match status" value="1"/>
</dbReference>
<dbReference type="InterPro" id="IPR050639">
    <property type="entry name" value="SSR_resolvase"/>
</dbReference>
<reference evidence="5" key="1">
    <citation type="submission" date="2017-09" db="EMBL/GenBank/DDBJ databases">
        <title>Depth-based differentiation of microbial function through sediment-hosted aquifers and enrichment of novel symbionts in the deep terrestrial subsurface.</title>
        <authorList>
            <person name="Probst A.J."/>
            <person name="Ladd B."/>
            <person name="Jarett J.K."/>
            <person name="Geller-Mcgrath D.E."/>
            <person name="Sieber C.M.K."/>
            <person name="Emerson J.B."/>
            <person name="Anantharaman K."/>
            <person name="Thomas B.C."/>
            <person name="Malmstrom R."/>
            <person name="Stieglmeier M."/>
            <person name="Klingl A."/>
            <person name="Woyke T."/>
            <person name="Ryan C.M."/>
            <person name="Banfield J.F."/>
        </authorList>
    </citation>
    <scope>NUCLEOTIDE SEQUENCE [LARGE SCALE GENOMIC DNA]</scope>
</reference>
<evidence type="ECO:0000256" key="1">
    <source>
        <dbReference type="SAM" id="Coils"/>
    </source>
</evidence>
<evidence type="ECO:0008006" key="6">
    <source>
        <dbReference type="Google" id="ProtNLM"/>
    </source>
</evidence>
<dbReference type="Pfam" id="PF00239">
    <property type="entry name" value="Resolvase"/>
    <property type="match status" value="1"/>
</dbReference>
<evidence type="ECO:0000313" key="5">
    <source>
        <dbReference type="Proteomes" id="UP000229030"/>
    </source>
</evidence>
<dbReference type="SMART" id="SM00857">
    <property type="entry name" value="Resolvase"/>
    <property type="match status" value="1"/>
</dbReference>
<dbReference type="Gene3D" id="3.40.50.1390">
    <property type="entry name" value="Resolvase, N-terminal catalytic domain"/>
    <property type="match status" value="1"/>
</dbReference>
<proteinExistence type="predicted"/>
<feature type="coiled-coil region" evidence="1">
    <location>
        <begin position="376"/>
        <end position="432"/>
    </location>
</feature>
<dbReference type="AlphaFoldDB" id="A0A2M7DEF9"/>
<dbReference type="Gene3D" id="3.90.1750.20">
    <property type="entry name" value="Putative Large Serine Recombinase, Chain B, Domain 2"/>
    <property type="match status" value="1"/>
</dbReference>
<evidence type="ECO:0000259" key="3">
    <source>
        <dbReference type="PROSITE" id="PS51737"/>
    </source>
</evidence>
<dbReference type="GO" id="GO:0003677">
    <property type="term" value="F:DNA binding"/>
    <property type="evidence" value="ECO:0007669"/>
    <property type="project" value="InterPro"/>
</dbReference>
<accession>A0A2M7DEF9</accession>
<dbReference type="SUPFAM" id="SSF53041">
    <property type="entry name" value="Resolvase-like"/>
    <property type="match status" value="1"/>
</dbReference>
<dbReference type="InterPro" id="IPR011109">
    <property type="entry name" value="DNA_bind_recombinase_dom"/>
</dbReference>
<dbReference type="PANTHER" id="PTHR30461">
    <property type="entry name" value="DNA-INVERTASE FROM LAMBDOID PROPHAGE"/>
    <property type="match status" value="1"/>
</dbReference>
<keyword evidence="1" id="KW-0175">Coiled coil</keyword>
<sequence length="503" mass="58434">MRIYLTKFMKAIILARVSTEEQKEAGNSLPAQIERLKTYCKNRGFEIAKIFSFDESAYKTKRDEFDDILKYLKTDKEKIVVCFDKVDRFSRNVFDKRVAYLYELAMQDKIELHFASDNLAITANISATEKFHFGINLGLAKYYSDAISDNVKRAYENKIRKGEWIGKAPVGYLNTPDEAGNKSIIPDPARSHFIIEMFKKYGLGGLPIKTIHEEMKKLGLRGTGKGFKPLSGGMVYHILRNPFYYSQMRIKDKLYPHKYPPLITKDLFDKCQEVMASYHKKPFKYASKPYMFRGLIKCAECGCTITPETSKGHTYYSCTNFKGLHSKRIYVPEEKLLEPVLKALEGIQLPDDRVKEIIEDIKSSQKNKNRFHDKALAGLQQEYATIQKRIDRLFDLRIDDPSITNDMFNNKIKELKENQMEITVKLQQYTQADENYYITASTVLNLAQRALSIFQNSEVMEKRQLLNFLLQNPQLQGRNLVFTLKAPFDTVLEANRYVEMLRR</sequence>
<dbReference type="Pfam" id="PF13408">
    <property type="entry name" value="Zn_ribbon_recom"/>
    <property type="match status" value="1"/>
</dbReference>
<feature type="domain" description="Recombinase" evidence="3">
    <location>
        <begin position="169"/>
        <end position="281"/>
    </location>
</feature>